<evidence type="ECO:0000256" key="1">
    <source>
        <dbReference type="ARBA" id="ARBA00004953"/>
    </source>
</evidence>
<dbReference type="GO" id="GO:0032259">
    <property type="term" value="P:methylation"/>
    <property type="evidence" value="ECO:0007669"/>
    <property type="project" value="UniProtKB-KW"/>
</dbReference>
<dbReference type="CDD" id="cd02440">
    <property type="entry name" value="AdoMet_MTases"/>
    <property type="match status" value="1"/>
</dbReference>
<sequence>MKSIHVIGAGMAGQEGFTAQALELIAAGDILFGAPRLLALFPDYRGEKQQIDDGSMAAMIERLRHFDGNAVVLASGDPLFFGVGRYLLRNLPETLIDFLPNVTSVQYAFAKIREPWDDAIFVSTHSRDVKSVVDRVVANDKAAILTDEQVTPKMIAADLAGRARFGYRVYLCENLGTTQERIRLTSVKGLLDLDVAALNVLILIREYEDEERQSLPAFGIPDDQFLSVKKTMTREEVRVVTLAKLRLRHDMCLWDIGAGSGSISIEADYLLPQGRVFAIERNDESLGFLRENLRRFNARNVTLVTGSAPDCLDALPDPDRVFIGGSGGHLWEILEQVDQRLAIGGLIVLNAVTLDTLTATNDYFDNAGYQVEVVALNIARTRPDTNYKMFEAYNPVYIITGMKQ</sequence>
<dbReference type="PANTHER" id="PTHR43182:SF1">
    <property type="entry name" value="COBALT-PRECORRIN-7 C(5)-METHYLTRANSFERASE"/>
    <property type="match status" value="1"/>
</dbReference>
<dbReference type="Gene3D" id="3.40.50.150">
    <property type="entry name" value="Vaccinia Virus protein VP39"/>
    <property type="match status" value="1"/>
</dbReference>
<dbReference type="NCBIfam" id="TIGR02469">
    <property type="entry name" value="CbiT"/>
    <property type="match status" value="1"/>
</dbReference>
<dbReference type="InterPro" id="IPR014008">
    <property type="entry name" value="Cbl_synth_MTase_CbiT"/>
</dbReference>
<feature type="domain" description="Tetrapyrrole methylase" evidence="6">
    <location>
        <begin position="4"/>
        <end position="188"/>
    </location>
</feature>
<dbReference type="InterPro" id="IPR000878">
    <property type="entry name" value="4pyrrol_Mease"/>
</dbReference>
<accession>A0A8J6QSV7</accession>
<dbReference type="SUPFAM" id="SSF53335">
    <property type="entry name" value="S-adenosyl-L-methionine-dependent methyltransferases"/>
    <property type="match status" value="1"/>
</dbReference>
<dbReference type="Pfam" id="PF00590">
    <property type="entry name" value="TP_methylase"/>
    <property type="match status" value="1"/>
</dbReference>
<dbReference type="InterPro" id="IPR035996">
    <property type="entry name" value="4pyrrol_Methylase_sf"/>
</dbReference>
<keyword evidence="2" id="KW-0169">Cobalamin biosynthesis</keyword>
<dbReference type="PANTHER" id="PTHR43182">
    <property type="entry name" value="COBALT-PRECORRIN-6B C(15)-METHYLTRANSFERASE (DECARBOXYLATING)"/>
    <property type="match status" value="1"/>
</dbReference>
<dbReference type="CDD" id="cd11644">
    <property type="entry name" value="Precorrin-6Y-MT"/>
    <property type="match status" value="1"/>
</dbReference>
<evidence type="ECO:0000256" key="5">
    <source>
        <dbReference type="ARBA" id="ARBA00022691"/>
    </source>
</evidence>
<dbReference type="AlphaFoldDB" id="A0A8J6QSV7"/>
<evidence type="ECO:0000313" key="7">
    <source>
        <dbReference type="EMBL" id="MBD1401185.1"/>
    </source>
</evidence>
<dbReference type="GO" id="GO:0009236">
    <property type="term" value="P:cobalamin biosynthetic process"/>
    <property type="evidence" value="ECO:0007669"/>
    <property type="project" value="UniProtKB-UniPathway"/>
</dbReference>
<dbReference type="PIRSF" id="PIRSF036428">
    <property type="entry name" value="CobL"/>
    <property type="match status" value="1"/>
</dbReference>
<dbReference type="Gene3D" id="3.40.1010.10">
    <property type="entry name" value="Cobalt-precorrin-4 Transmethylase, Domain 1"/>
    <property type="match status" value="1"/>
</dbReference>
<comment type="pathway">
    <text evidence="1">Cofactor biosynthesis; adenosylcobalamin biosynthesis.</text>
</comment>
<dbReference type="Gene3D" id="3.30.950.10">
    <property type="entry name" value="Methyltransferase, Cobalt-precorrin-4 Transmethylase, Domain 2"/>
    <property type="match status" value="1"/>
</dbReference>
<dbReference type="RefSeq" id="WP_191156522.1">
    <property type="nucleotide sequence ID" value="NZ_JACWUN010000012.1"/>
</dbReference>
<evidence type="ECO:0000256" key="3">
    <source>
        <dbReference type="ARBA" id="ARBA00022603"/>
    </source>
</evidence>
<name>A0A8J6QSV7_9BACT</name>
<dbReference type="GO" id="GO:0008276">
    <property type="term" value="F:protein methyltransferase activity"/>
    <property type="evidence" value="ECO:0007669"/>
    <property type="project" value="InterPro"/>
</dbReference>
<evidence type="ECO:0000259" key="6">
    <source>
        <dbReference type="Pfam" id="PF00590"/>
    </source>
</evidence>
<keyword evidence="5" id="KW-0949">S-adenosyl-L-methionine</keyword>
<dbReference type="InterPro" id="IPR012818">
    <property type="entry name" value="CbiE"/>
</dbReference>
<dbReference type="SUPFAM" id="SSF53790">
    <property type="entry name" value="Tetrapyrrole methylase"/>
    <property type="match status" value="1"/>
</dbReference>
<dbReference type="InterPro" id="IPR029063">
    <property type="entry name" value="SAM-dependent_MTases_sf"/>
</dbReference>
<dbReference type="NCBIfam" id="TIGR02467">
    <property type="entry name" value="CbiE"/>
    <property type="match status" value="1"/>
</dbReference>
<organism evidence="7 8">
    <name type="scientific">Pelovirga terrestris</name>
    <dbReference type="NCBI Taxonomy" id="2771352"/>
    <lineage>
        <taxon>Bacteria</taxon>
        <taxon>Pseudomonadati</taxon>
        <taxon>Thermodesulfobacteriota</taxon>
        <taxon>Desulfuromonadia</taxon>
        <taxon>Geobacterales</taxon>
        <taxon>Geobacteraceae</taxon>
        <taxon>Pelovirga</taxon>
    </lineage>
</organism>
<dbReference type="UniPathway" id="UPA00148"/>
<protein>
    <submittedName>
        <fullName evidence="7">Precorrin-6y C5,15-methyltransferase (Decarboxylating) subunit CbiE</fullName>
    </submittedName>
</protein>
<dbReference type="InterPro" id="IPR014776">
    <property type="entry name" value="4pyrrole_Mease_sub2"/>
</dbReference>
<gene>
    <name evidence="7" type="primary">cbiE</name>
    <name evidence="7" type="ORF">ICT70_10915</name>
</gene>
<dbReference type="InterPro" id="IPR050714">
    <property type="entry name" value="Cobalamin_biosynth_MTase"/>
</dbReference>
<evidence type="ECO:0000313" key="8">
    <source>
        <dbReference type="Proteomes" id="UP000632828"/>
    </source>
</evidence>
<dbReference type="InterPro" id="IPR006365">
    <property type="entry name" value="Cbl_synth_CobL"/>
</dbReference>
<keyword evidence="3" id="KW-0489">Methyltransferase</keyword>
<evidence type="ECO:0000256" key="4">
    <source>
        <dbReference type="ARBA" id="ARBA00022679"/>
    </source>
</evidence>
<dbReference type="EMBL" id="JACWUN010000012">
    <property type="protein sequence ID" value="MBD1401185.1"/>
    <property type="molecule type" value="Genomic_DNA"/>
</dbReference>
<keyword evidence="4" id="KW-0808">Transferase</keyword>
<dbReference type="Proteomes" id="UP000632828">
    <property type="component" value="Unassembled WGS sequence"/>
</dbReference>
<evidence type="ECO:0000256" key="2">
    <source>
        <dbReference type="ARBA" id="ARBA00022573"/>
    </source>
</evidence>
<reference evidence="7" key="1">
    <citation type="submission" date="2020-09" db="EMBL/GenBank/DDBJ databases">
        <title>Pelobacter alkaliphilus sp. nov., a novel anaerobic arsenate-reducing bacterium from terrestrial mud volcano.</title>
        <authorList>
            <person name="Khomyakova M.A."/>
            <person name="Merkel A.Y."/>
            <person name="Slobodkin A.I."/>
        </authorList>
    </citation>
    <scope>NUCLEOTIDE SEQUENCE</scope>
    <source>
        <strain evidence="7">M08fum</strain>
    </source>
</reference>
<proteinExistence type="predicted"/>
<dbReference type="InterPro" id="IPR014777">
    <property type="entry name" value="4pyrrole_Mease_sub1"/>
</dbReference>
<comment type="caution">
    <text evidence="7">The sequence shown here is derived from an EMBL/GenBank/DDBJ whole genome shotgun (WGS) entry which is preliminary data.</text>
</comment>
<keyword evidence="8" id="KW-1185">Reference proteome</keyword>